<dbReference type="Proteomes" id="UP000030101">
    <property type="component" value="Unassembled WGS sequence"/>
</dbReference>
<feature type="transmembrane region" description="Helical" evidence="7">
    <location>
        <begin position="364"/>
        <end position="386"/>
    </location>
</feature>
<dbReference type="InterPro" id="IPR038770">
    <property type="entry name" value="Na+/solute_symporter_sf"/>
</dbReference>
<evidence type="ECO:0000256" key="3">
    <source>
        <dbReference type="ARBA" id="ARBA00022692"/>
    </source>
</evidence>
<evidence type="ECO:0000256" key="5">
    <source>
        <dbReference type="ARBA" id="ARBA00023065"/>
    </source>
</evidence>
<dbReference type="InterPro" id="IPR006153">
    <property type="entry name" value="Cation/H_exchanger_TM"/>
</dbReference>
<keyword evidence="3 7" id="KW-0812">Transmembrane</keyword>
<feature type="transmembrane region" description="Helical" evidence="7">
    <location>
        <begin position="245"/>
        <end position="270"/>
    </location>
</feature>
<evidence type="ECO:0000256" key="7">
    <source>
        <dbReference type="SAM" id="Phobius"/>
    </source>
</evidence>
<evidence type="ECO:0000313" key="9">
    <source>
        <dbReference type="EMBL" id="KGN92679.1"/>
    </source>
</evidence>
<evidence type="ECO:0000256" key="4">
    <source>
        <dbReference type="ARBA" id="ARBA00022989"/>
    </source>
</evidence>
<feature type="transmembrane region" description="Helical" evidence="7">
    <location>
        <begin position="184"/>
        <end position="204"/>
    </location>
</feature>
<evidence type="ECO:0000259" key="8">
    <source>
        <dbReference type="Pfam" id="PF00999"/>
    </source>
</evidence>
<reference evidence="9 10" key="1">
    <citation type="submission" date="2014-08" db="EMBL/GenBank/DDBJ databases">
        <title>Porphyromonas canoris strain:OH2762 Genome sequencing.</title>
        <authorList>
            <person name="Wallis C."/>
            <person name="Deusch O."/>
            <person name="O'Flynn C."/>
            <person name="Davis I."/>
            <person name="Jospin G."/>
            <person name="Darling A.E."/>
            <person name="Coil D.A."/>
            <person name="Alexiev A."/>
            <person name="Horsfall A."/>
            <person name="Kirkwood N."/>
            <person name="Harris S."/>
            <person name="Eisen J.A."/>
        </authorList>
    </citation>
    <scope>NUCLEOTIDE SEQUENCE [LARGE SCALE GENOMIC DNA]</scope>
    <source>
        <strain evidence="10">COT-108 OH2762</strain>
    </source>
</reference>
<comment type="caution">
    <text evidence="9">The sequence shown here is derived from an EMBL/GenBank/DDBJ whole genome shotgun (WGS) entry which is preliminary data.</text>
</comment>
<dbReference type="EMBL" id="JQZV01000008">
    <property type="protein sequence ID" value="KGN92679.1"/>
    <property type="molecule type" value="Genomic_DNA"/>
</dbReference>
<dbReference type="PANTHER" id="PTHR32468">
    <property type="entry name" value="CATION/H + ANTIPORTER"/>
    <property type="match status" value="1"/>
</dbReference>
<dbReference type="InterPro" id="IPR050794">
    <property type="entry name" value="CPA2_transporter"/>
</dbReference>
<dbReference type="Gene3D" id="1.20.1530.20">
    <property type="match status" value="1"/>
</dbReference>
<feature type="transmembrane region" description="Helical" evidence="7">
    <location>
        <begin position="216"/>
        <end position="239"/>
    </location>
</feature>
<dbReference type="PANTHER" id="PTHR32468:SF0">
    <property type="entry name" value="K(+)_H(+) ANTIPORTER 1"/>
    <property type="match status" value="1"/>
</dbReference>
<dbReference type="Pfam" id="PF00999">
    <property type="entry name" value="Na_H_Exchanger"/>
    <property type="match status" value="1"/>
</dbReference>
<feature type="transmembrane region" description="Helical" evidence="7">
    <location>
        <begin position="148"/>
        <end position="172"/>
    </location>
</feature>
<evidence type="ECO:0000313" key="10">
    <source>
        <dbReference type="Proteomes" id="UP000030101"/>
    </source>
</evidence>
<keyword evidence="2" id="KW-0813">Transport</keyword>
<evidence type="ECO:0000256" key="1">
    <source>
        <dbReference type="ARBA" id="ARBA00004141"/>
    </source>
</evidence>
<accession>A0ABR4XLC0</accession>
<feature type="domain" description="Cation/H+ exchanger transmembrane" evidence="8">
    <location>
        <begin position="67"/>
        <end position="447"/>
    </location>
</feature>
<feature type="transmembrane region" description="Helical" evidence="7">
    <location>
        <begin position="423"/>
        <end position="454"/>
    </location>
</feature>
<comment type="subcellular location">
    <subcellularLocation>
        <location evidence="1">Membrane</location>
        <topology evidence="1">Multi-pass membrane protein</topology>
    </subcellularLocation>
</comment>
<protein>
    <recommendedName>
        <fullName evidence="8">Cation/H+ exchanger transmembrane domain-containing protein</fullName>
    </recommendedName>
</protein>
<gene>
    <name evidence="9" type="ORF">HQ43_04070</name>
</gene>
<proteinExistence type="predicted"/>
<feature type="transmembrane region" description="Helical" evidence="7">
    <location>
        <begin position="52"/>
        <end position="74"/>
    </location>
</feature>
<feature type="transmembrane region" description="Helical" evidence="7">
    <location>
        <begin position="282"/>
        <end position="299"/>
    </location>
</feature>
<keyword evidence="6 7" id="KW-0472">Membrane</keyword>
<keyword evidence="5" id="KW-0406">Ion transport</keyword>
<evidence type="ECO:0000256" key="6">
    <source>
        <dbReference type="ARBA" id="ARBA00023136"/>
    </source>
</evidence>
<organism evidence="9 10">
    <name type="scientific">Porphyromonas canoris</name>
    <dbReference type="NCBI Taxonomy" id="36875"/>
    <lineage>
        <taxon>Bacteria</taxon>
        <taxon>Pseudomonadati</taxon>
        <taxon>Bacteroidota</taxon>
        <taxon>Bacteroidia</taxon>
        <taxon>Bacteroidales</taxon>
        <taxon>Porphyromonadaceae</taxon>
        <taxon>Porphyromonas</taxon>
    </lineage>
</organism>
<sequence length="724" mass="79744">MFYIALILATALLFGWISRYTDAGLSQAVESQDNESAFSVFTGFVKHHAASDFGLMLLQIIVILVVARGFAWLFTKVGQPAVIGEIIAGIALGPSILGLIAPGLFTKLFPVESIDSIALLSQFGLILFMFVIGMELDLSEIKKRFRQTVVISHAGIIIPFILGAVAAVGLYGRYASEETPLLPFVLFIGISMSITAFPVLARILQERGKMKSNLGIITLASAANGDITAWCLLAMILAISQAGSAASIVFTLLFAALYLLAMFLLIKPLFKVIGNAYTNTEIVGKGVVSLLFLTMLVSAYVTELLGLHALFGAFIAGVIMPEDHKFRRIITEKVEDVAHSIFLPLFFVVSGLRTEIGLLNSWELWFVTLLLILVAVVGKLGGSYIAARVVGENVKDSLYLGILMNTRGLMELVVLTMGLELGIIPPVVFAMLVLMTLVTTFMTTPTVSLIDAIYKRIEKVKQRRIAGVLHVFFSFGRTETGMAMIYTLHSLLKKRVHSADIMALHMTVGSDINPIQASAFKEASFKELNSYKKENDIKVEELYEVTDNPVKTILKRSEESEAQLLLVGVGHNLSAHPDDKQVRYLEDKYKAKFKLGSPILTALFNTQLLREKTSIFIKEHKGNVGVLMDKGFKSVSDRVLIIKESPEASEQTRERYQKLISALADASFVRSAVEFSSLEAKEDELKKYDLVVLSQTTWEKHFEASPALIQQLPTTLILYPKSDI</sequence>
<feature type="transmembrane region" description="Helical" evidence="7">
    <location>
        <begin position="86"/>
        <end position="105"/>
    </location>
</feature>
<keyword evidence="4 7" id="KW-1133">Transmembrane helix</keyword>
<keyword evidence="10" id="KW-1185">Reference proteome</keyword>
<feature type="transmembrane region" description="Helical" evidence="7">
    <location>
        <begin position="117"/>
        <end position="136"/>
    </location>
</feature>
<name>A0ABR4XLC0_9PORP</name>
<evidence type="ECO:0000256" key="2">
    <source>
        <dbReference type="ARBA" id="ARBA00022448"/>
    </source>
</evidence>